<comment type="caution">
    <text evidence="1">The sequence shown here is derived from an EMBL/GenBank/DDBJ whole genome shotgun (WGS) entry which is preliminary data.</text>
</comment>
<evidence type="ECO:0000313" key="2">
    <source>
        <dbReference type="Proteomes" id="UP001152755"/>
    </source>
</evidence>
<dbReference type="RefSeq" id="WP_332520099.1">
    <property type="nucleotide sequence ID" value="NZ_JANRHA010000008.1"/>
</dbReference>
<accession>A0A9X4RE48</accession>
<evidence type="ECO:0008006" key="3">
    <source>
        <dbReference type="Google" id="ProtNLM"/>
    </source>
</evidence>
<gene>
    <name evidence="1" type="ORF">NVS88_13150</name>
</gene>
<evidence type="ECO:0000313" key="1">
    <source>
        <dbReference type="EMBL" id="MDG3015500.1"/>
    </source>
</evidence>
<dbReference type="EMBL" id="JANRHA010000008">
    <property type="protein sequence ID" value="MDG3015500.1"/>
    <property type="molecule type" value="Genomic_DNA"/>
</dbReference>
<protein>
    <recommendedName>
        <fullName evidence="3">ESX-1 secretion-associated protein</fullName>
    </recommendedName>
</protein>
<keyword evidence="2" id="KW-1185">Reference proteome</keyword>
<dbReference type="Proteomes" id="UP001152755">
    <property type="component" value="Unassembled WGS sequence"/>
</dbReference>
<reference evidence="1" key="1">
    <citation type="submission" date="2022-08" db="EMBL/GenBank/DDBJ databases">
        <title>Genome analysis of Corynebacteriales strain.</title>
        <authorList>
            <person name="Lee S.D."/>
        </authorList>
    </citation>
    <scope>NUCLEOTIDE SEQUENCE</scope>
    <source>
        <strain evidence="1">D3-21</strain>
    </source>
</reference>
<sequence length="96" mass="9872">MRIDPQPMAEVRGRLSASADALVHGGAALSAPSFGGPQAGRDHRAQGEAVRAGLCRLADSLDSWAEATRAAADALARTCAAFEAAEDTNRVNLAGR</sequence>
<proteinExistence type="predicted"/>
<dbReference type="AlphaFoldDB" id="A0A9X4RE48"/>
<organism evidence="1 2">
    <name type="scientific">Speluncibacter jeojiensis</name>
    <dbReference type="NCBI Taxonomy" id="2710754"/>
    <lineage>
        <taxon>Bacteria</taxon>
        <taxon>Bacillati</taxon>
        <taxon>Actinomycetota</taxon>
        <taxon>Actinomycetes</taxon>
        <taxon>Mycobacteriales</taxon>
        <taxon>Speluncibacteraceae</taxon>
        <taxon>Speluncibacter</taxon>
    </lineage>
</organism>
<name>A0A9X4RE48_9ACTN</name>